<dbReference type="RefSeq" id="WP_282913183.1">
    <property type="nucleotide sequence ID" value="NZ_JAGRPV010000002.1"/>
</dbReference>
<feature type="domain" description="Mannose-6-phosphate isomerase type II C-terminal" evidence="2">
    <location>
        <begin position="338"/>
        <end position="441"/>
    </location>
</feature>
<protein>
    <submittedName>
        <fullName evidence="3">Sugar phosphate nucleotidyltransferase</fullName>
    </submittedName>
</protein>
<dbReference type="InterPro" id="IPR014710">
    <property type="entry name" value="RmlC-like_jellyroll"/>
</dbReference>
<dbReference type="InterPro" id="IPR029044">
    <property type="entry name" value="Nucleotide-diphossugar_trans"/>
</dbReference>
<dbReference type="EMBL" id="JAGRPV010000002">
    <property type="protein sequence ID" value="MDI4650333.1"/>
    <property type="molecule type" value="Genomic_DNA"/>
</dbReference>
<dbReference type="InterPro" id="IPR001538">
    <property type="entry name" value="Man6P_isomerase-2_C"/>
</dbReference>
<organism evidence="3 4">
    <name type="scientific">Cohnella hashimotonis</name>
    <dbReference type="NCBI Taxonomy" id="2826895"/>
    <lineage>
        <taxon>Bacteria</taxon>
        <taxon>Bacillati</taxon>
        <taxon>Bacillota</taxon>
        <taxon>Bacilli</taxon>
        <taxon>Bacillales</taxon>
        <taxon>Paenibacillaceae</taxon>
        <taxon>Cohnella</taxon>
    </lineage>
</organism>
<evidence type="ECO:0000313" key="3">
    <source>
        <dbReference type="EMBL" id="MDI4650333.1"/>
    </source>
</evidence>
<dbReference type="SUPFAM" id="SSF53448">
    <property type="entry name" value="Nucleotide-diphospho-sugar transferases"/>
    <property type="match status" value="1"/>
</dbReference>
<dbReference type="Gene3D" id="2.60.120.10">
    <property type="entry name" value="Jelly Rolls"/>
    <property type="match status" value="1"/>
</dbReference>
<dbReference type="Pfam" id="PF00483">
    <property type="entry name" value="NTP_transferase"/>
    <property type="match status" value="1"/>
</dbReference>
<dbReference type="PANTHER" id="PTHR46390:SF1">
    <property type="entry name" value="MANNOSE-1-PHOSPHATE GUANYLYLTRANSFERASE"/>
    <property type="match status" value="1"/>
</dbReference>
<dbReference type="CDD" id="cd02213">
    <property type="entry name" value="cupin_PMI_typeII_C"/>
    <property type="match status" value="1"/>
</dbReference>
<dbReference type="SUPFAM" id="SSF51182">
    <property type="entry name" value="RmlC-like cupins"/>
    <property type="match status" value="1"/>
</dbReference>
<dbReference type="InterPro" id="IPR011051">
    <property type="entry name" value="RmlC_Cupin_sf"/>
</dbReference>
<dbReference type="InterPro" id="IPR051161">
    <property type="entry name" value="Mannose-6P_isomerase_type2"/>
</dbReference>
<comment type="caution">
    <text evidence="3">The sequence shown here is derived from an EMBL/GenBank/DDBJ whole genome shotgun (WGS) entry which is preliminary data.</text>
</comment>
<proteinExistence type="predicted"/>
<dbReference type="PANTHER" id="PTHR46390">
    <property type="entry name" value="MANNOSE-1-PHOSPHATE GUANYLYLTRANSFERASE"/>
    <property type="match status" value="1"/>
</dbReference>
<reference evidence="3" key="1">
    <citation type="submission" date="2023-04" db="EMBL/GenBank/DDBJ databases">
        <title>Comparative genomic analysis of Cohnella hashimotonis sp. nov., isolated from the International Space Station.</title>
        <authorList>
            <person name="Venkateswaran K."/>
            <person name="Simpson A."/>
        </authorList>
    </citation>
    <scope>NUCLEOTIDE SEQUENCE</scope>
    <source>
        <strain evidence="3">F6_2S_P_1</strain>
    </source>
</reference>
<evidence type="ECO:0000259" key="1">
    <source>
        <dbReference type="Pfam" id="PF00483"/>
    </source>
</evidence>
<sequence>MKLILLSGGSGKRLWPLSNDARSKQFLRVIENNEGQLESMVERVWNQLENHKLSDSTVIATSKAQVEMIHSQLGSQVSLVIEPERRDTFPAIALAASYLMSMAQASMDEVVIVLPVDPFVDNNFFDRIIDLETTLKKSEADLALIGVKPTYPSEKYGYIVPEQSSRTDYLDVSHFKEKPTEIEAIELIVQNALWNCGVFAFKLEYLISLLHDKGLPVQYDALLNNYNLLEKTSFDYAVVEKAKRIVAIAYEGDWKDLGTWNTLVETMSRNIIGKGILSEDSTNTHIVNELDIPVTVLGVKDAVIAVSSDGILVSEKSASPRLKETLKGYEQPPMYEERRWGWFRVLDYTKFEDEDEVLTKRVCVKSGRNLSYHKHYIRSEVWTIISGHGEFVINDEIKTVKSGDVLRIPKETKHAIKAISDLEFIEVQTGNQLFESDIERIFFTWEEITGLM</sequence>
<dbReference type="InterPro" id="IPR005835">
    <property type="entry name" value="NTP_transferase_dom"/>
</dbReference>
<keyword evidence="4" id="KW-1185">Reference proteome</keyword>
<feature type="domain" description="Nucleotidyl transferase" evidence="1">
    <location>
        <begin position="4"/>
        <end position="267"/>
    </location>
</feature>
<evidence type="ECO:0000259" key="2">
    <source>
        <dbReference type="Pfam" id="PF01050"/>
    </source>
</evidence>
<dbReference type="Proteomes" id="UP001161691">
    <property type="component" value="Unassembled WGS sequence"/>
</dbReference>
<dbReference type="Pfam" id="PF01050">
    <property type="entry name" value="MannoseP_isomer"/>
    <property type="match status" value="1"/>
</dbReference>
<dbReference type="Gene3D" id="3.90.550.10">
    <property type="entry name" value="Spore Coat Polysaccharide Biosynthesis Protein SpsA, Chain A"/>
    <property type="match status" value="1"/>
</dbReference>
<gene>
    <name evidence="3" type="ORF">KB449_35715</name>
</gene>
<evidence type="ECO:0000313" key="4">
    <source>
        <dbReference type="Proteomes" id="UP001161691"/>
    </source>
</evidence>
<accession>A0ABT6TVT0</accession>
<name>A0ABT6TVT0_9BACL</name>